<dbReference type="InterPro" id="IPR000878">
    <property type="entry name" value="4pyrrol_Mease"/>
</dbReference>
<accession>A0A0S7XRQ3</accession>
<dbReference type="HAMAP" id="MF_01877">
    <property type="entry name" value="16SrRNA_methyltr_I"/>
    <property type="match status" value="1"/>
</dbReference>
<sequence length="218" mass="24061">MVATPIGNLEDITFRAVRILSEVDLIAAEDTRQTKILLAKYNINTPMTSYHKFNIKSKTPHLIKLLKQGKTIALVSDSGMPGISDPGYEVVSSAVVQGIRVEPIPGPSAAITALAVSGLPTDRFVFEGFLPKKPGKKAKKLKELKGEKGTIIIYESPYRLVKTLEDIKKILGDRRVAVCRELTKKFEEIVRGKAGEVLEKFREHKPRGEVVVVVEGSR</sequence>
<comment type="function">
    <text evidence="6">Catalyzes the 2'-O-methylation of the ribose of cytidine 1402 (C1402) in 16S rRNA.</text>
</comment>
<protein>
    <recommendedName>
        <fullName evidence="6">Ribosomal RNA small subunit methyltransferase I</fullName>
        <ecNumber evidence="6">2.1.1.198</ecNumber>
    </recommendedName>
    <alternativeName>
        <fullName evidence="6">16S rRNA 2'-O-ribose C1402 methyltransferase</fullName>
    </alternativeName>
    <alternativeName>
        <fullName evidence="6">rRNA (cytidine-2'-O-)-methyltransferase RsmI</fullName>
    </alternativeName>
</protein>
<dbReference type="InterPro" id="IPR035996">
    <property type="entry name" value="4pyrrol_Methylase_sf"/>
</dbReference>
<evidence type="ECO:0000256" key="2">
    <source>
        <dbReference type="ARBA" id="ARBA00022552"/>
    </source>
</evidence>
<comment type="similarity">
    <text evidence="6">Belongs to the methyltransferase superfamily. RsmI family.</text>
</comment>
<dbReference type="Gene3D" id="3.30.950.10">
    <property type="entry name" value="Methyltransferase, Cobalt-precorrin-4 Transmethylase, Domain 2"/>
    <property type="match status" value="1"/>
</dbReference>
<dbReference type="PATRIC" id="fig|1703775.3.peg.1189"/>
<keyword evidence="2 6" id="KW-0698">rRNA processing</keyword>
<keyword evidence="3 6" id="KW-0489">Methyltransferase</keyword>
<dbReference type="GO" id="GO:0070677">
    <property type="term" value="F:rRNA (cytosine-2'-O-)-methyltransferase activity"/>
    <property type="evidence" value="ECO:0007669"/>
    <property type="project" value="UniProtKB-UniRule"/>
</dbReference>
<evidence type="ECO:0000313" key="8">
    <source>
        <dbReference type="EMBL" id="KPJ65044.1"/>
    </source>
</evidence>
<evidence type="ECO:0000259" key="7">
    <source>
        <dbReference type="Pfam" id="PF00590"/>
    </source>
</evidence>
<dbReference type="NCBIfam" id="TIGR00096">
    <property type="entry name" value="16S rRNA (cytidine(1402)-2'-O)-methyltransferase"/>
    <property type="match status" value="1"/>
</dbReference>
<organism evidence="8 9">
    <name type="scientific">candidate division WOR-1 bacterium DG_54_3</name>
    <dbReference type="NCBI Taxonomy" id="1703775"/>
    <lineage>
        <taxon>Bacteria</taxon>
        <taxon>Bacillati</taxon>
        <taxon>Saganbacteria</taxon>
    </lineage>
</organism>
<name>A0A0S7XRQ3_UNCSA</name>
<evidence type="ECO:0000256" key="3">
    <source>
        <dbReference type="ARBA" id="ARBA00022603"/>
    </source>
</evidence>
<dbReference type="EC" id="2.1.1.198" evidence="6"/>
<comment type="catalytic activity">
    <reaction evidence="6">
        <text>cytidine(1402) in 16S rRNA + S-adenosyl-L-methionine = 2'-O-methylcytidine(1402) in 16S rRNA + S-adenosyl-L-homocysteine + H(+)</text>
        <dbReference type="Rhea" id="RHEA:42924"/>
        <dbReference type="Rhea" id="RHEA-COMP:10285"/>
        <dbReference type="Rhea" id="RHEA-COMP:10286"/>
        <dbReference type="ChEBI" id="CHEBI:15378"/>
        <dbReference type="ChEBI" id="CHEBI:57856"/>
        <dbReference type="ChEBI" id="CHEBI:59789"/>
        <dbReference type="ChEBI" id="CHEBI:74495"/>
        <dbReference type="ChEBI" id="CHEBI:82748"/>
        <dbReference type="EC" id="2.1.1.198"/>
    </reaction>
</comment>
<dbReference type="AlphaFoldDB" id="A0A0S7XRQ3"/>
<dbReference type="Pfam" id="PF00590">
    <property type="entry name" value="TP_methylase"/>
    <property type="match status" value="1"/>
</dbReference>
<evidence type="ECO:0000256" key="5">
    <source>
        <dbReference type="ARBA" id="ARBA00022691"/>
    </source>
</evidence>
<dbReference type="InterPro" id="IPR014776">
    <property type="entry name" value="4pyrrole_Mease_sub2"/>
</dbReference>
<evidence type="ECO:0000313" key="9">
    <source>
        <dbReference type="Proteomes" id="UP000051861"/>
    </source>
</evidence>
<dbReference type="CDD" id="cd11648">
    <property type="entry name" value="RsmI"/>
    <property type="match status" value="1"/>
</dbReference>
<comment type="subcellular location">
    <subcellularLocation>
        <location evidence="6">Cytoplasm</location>
    </subcellularLocation>
</comment>
<dbReference type="PIRSF" id="PIRSF005917">
    <property type="entry name" value="MTase_YraL"/>
    <property type="match status" value="1"/>
</dbReference>
<evidence type="ECO:0000256" key="6">
    <source>
        <dbReference type="HAMAP-Rule" id="MF_01877"/>
    </source>
</evidence>
<dbReference type="Gene3D" id="3.40.1010.10">
    <property type="entry name" value="Cobalt-precorrin-4 Transmethylase, Domain 1"/>
    <property type="match status" value="1"/>
</dbReference>
<dbReference type="EMBL" id="LIZX01000142">
    <property type="protein sequence ID" value="KPJ65044.1"/>
    <property type="molecule type" value="Genomic_DNA"/>
</dbReference>
<keyword evidence="1 6" id="KW-0963">Cytoplasm</keyword>
<dbReference type="PANTHER" id="PTHR46111:SF1">
    <property type="entry name" value="RIBOSOMAL RNA SMALL SUBUNIT METHYLTRANSFERASE I"/>
    <property type="match status" value="1"/>
</dbReference>
<keyword evidence="4 6" id="KW-0808">Transferase</keyword>
<dbReference type="SUPFAM" id="SSF53790">
    <property type="entry name" value="Tetrapyrrole methylase"/>
    <property type="match status" value="1"/>
</dbReference>
<evidence type="ECO:0000256" key="1">
    <source>
        <dbReference type="ARBA" id="ARBA00022490"/>
    </source>
</evidence>
<feature type="domain" description="Tetrapyrrole methylase" evidence="7">
    <location>
        <begin position="2"/>
        <end position="197"/>
    </location>
</feature>
<dbReference type="Proteomes" id="UP000051861">
    <property type="component" value="Unassembled WGS sequence"/>
</dbReference>
<dbReference type="GO" id="GO:0005737">
    <property type="term" value="C:cytoplasm"/>
    <property type="evidence" value="ECO:0007669"/>
    <property type="project" value="UniProtKB-SubCell"/>
</dbReference>
<dbReference type="InterPro" id="IPR018063">
    <property type="entry name" value="SAM_MeTrfase_RsmI_CS"/>
</dbReference>
<reference evidence="8 9" key="1">
    <citation type="journal article" date="2015" name="Microbiome">
        <title>Genomic resolution of linkages in carbon, nitrogen, and sulfur cycling among widespread estuary sediment bacteria.</title>
        <authorList>
            <person name="Baker B.J."/>
            <person name="Lazar C.S."/>
            <person name="Teske A.P."/>
            <person name="Dick G.J."/>
        </authorList>
    </citation>
    <scope>NUCLEOTIDE SEQUENCE [LARGE SCALE GENOMIC DNA]</scope>
    <source>
        <strain evidence="8">DG_54_3</strain>
    </source>
</reference>
<dbReference type="PANTHER" id="PTHR46111">
    <property type="entry name" value="RIBOSOMAL RNA SMALL SUBUNIT METHYLTRANSFERASE I"/>
    <property type="match status" value="1"/>
</dbReference>
<dbReference type="InterPro" id="IPR014777">
    <property type="entry name" value="4pyrrole_Mease_sub1"/>
</dbReference>
<evidence type="ECO:0000256" key="4">
    <source>
        <dbReference type="ARBA" id="ARBA00022679"/>
    </source>
</evidence>
<dbReference type="FunFam" id="3.30.950.10:FF:000002">
    <property type="entry name" value="Ribosomal RNA small subunit methyltransferase I"/>
    <property type="match status" value="1"/>
</dbReference>
<proteinExistence type="inferred from homology"/>
<dbReference type="PROSITE" id="PS01296">
    <property type="entry name" value="RSMI"/>
    <property type="match status" value="1"/>
</dbReference>
<gene>
    <name evidence="6" type="primary">rsmI</name>
    <name evidence="8" type="ORF">AMJ44_11295</name>
</gene>
<keyword evidence="5 6" id="KW-0949">S-adenosyl-L-methionine</keyword>
<comment type="caution">
    <text evidence="8">The sequence shown here is derived from an EMBL/GenBank/DDBJ whole genome shotgun (WGS) entry which is preliminary data.</text>
</comment>
<dbReference type="InterPro" id="IPR008189">
    <property type="entry name" value="rRNA_ssu_MeTfrase_I"/>
</dbReference>